<proteinExistence type="predicted"/>
<name>A0ABW5WZD8_9STAP</name>
<gene>
    <name evidence="2" type="ORF">ACFSX4_12770</name>
</gene>
<evidence type="ECO:0008006" key="4">
    <source>
        <dbReference type="Google" id="ProtNLM"/>
    </source>
</evidence>
<evidence type="ECO:0000256" key="1">
    <source>
        <dbReference type="SAM" id="Phobius"/>
    </source>
</evidence>
<reference evidence="3" key="1">
    <citation type="journal article" date="2019" name="Int. J. Syst. Evol. Microbiol.">
        <title>The Global Catalogue of Microorganisms (GCM) 10K type strain sequencing project: providing services to taxonomists for standard genome sequencing and annotation.</title>
        <authorList>
            <consortium name="The Broad Institute Genomics Platform"/>
            <consortium name="The Broad Institute Genome Sequencing Center for Infectious Disease"/>
            <person name="Wu L."/>
            <person name="Ma J."/>
        </authorList>
    </citation>
    <scope>NUCLEOTIDE SEQUENCE [LARGE SCALE GENOMIC DNA]</scope>
    <source>
        <strain evidence="3">KCTC 33575</strain>
    </source>
</reference>
<feature type="transmembrane region" description="Helical" evidence="1">
    <location>
        <begin position="7"/>
        <end position="31"/>
    </location>
</feature>
<dbReference type="EMBL" id="JBHUOQ010000005">
    <property type="protein sequence ID" value="MFD2831340.1"/>
    <property type="molecule type" value="Genomic_DNA"/>
</dbReference>
<organism evidence="2 3">
    <name type="scientific">Corticicoccus populi</name>
    <dbReference type="NCBI Taxonomy" id="1812821"/>
    <lineage>
        <taxon>Bacteria</taxon>
        <taxon>Bacillati</taxon>
        <taxon>Bacillota</taxon>
        <taxon>Bacilli</taxon>
        <taxon>Bacillales</taxon>
        <taxon>Staphylococcaceae</taxon>
        <taxon>Corticicoccus</taxon>
    </lineage>
</organism>
<sequence>MIHQRYFRIICISLLSIIPLSAGILLPIFLINDSETVITLIISWAVTAASIIIITLYSVFCYFSTKKYDPGLRALDYSTLDRFIVKTDVWFFKRLLIFDIDGKYVGMTKIDINGIKSFFLSHLSYYNIIVPLLYRIYDHEGNVICMFKRAGFKSAVVNIFDADGESIGRVEFDEFKTLIKFSGHAFTENGTYQISSEIFFEDAESSLMKLSSFKNRVEYHYIFRDMNNETAELKSPISETEGKAGLAVLALLYYFRW</sequence>
<dbReference type="Proteomes" id="UP001597519">
    <property type="component" value="Unassembled WGS sequence"/>
</dbReference>
<keyword evidence="3" id="KW-1185">Reference proteome</keyword>
<comment type="caution">
    <text evidence="2">The sequence shown here is derived from an EMBL/GenBank/DDBJ whole genome shotgun (WGS) entry which is preliminary data.</text>
</comment>
<keyword evidence="1" id="KW-0812">Transmembrane</keyword>
<protein>
    <recommendedName>
        <fullName evidence="4">EF-hand domain-containing protein</fullName>
    </recommendedName>
</protein>
<keyword evidence="1" id="KW-0472">Membrane</keyword>
<keyword evidence="1" id="KW-1133">Transmembrane helix</keyword>
<evidence type="ECO:0000313" key="2">
    <source>
        <dbReference type="EMBL" id="MFD2831340.1"/>
    </source>
</evidence>
<dbReference type="RefSeq" id="WP_377775506.1">
    <property type="nucleotide sequence ID" value="NZ_JBHUOQ010000005.1"/>
</dbReference>
<feature type="transmembrane region" description="Helical" evidence="1">
    <location>
        <begin position="37"/>
        <end position="63"/>
    </location>
</feature>
<accession>A0ABW5WZD8</accession>
<evidence type="ECO:0000313" key="3">
    <source>
        <dbReference type="Proteomes" id="UP001597519"/>
    </source>
</evidence>